<keyword evidence="6" id="KW-0539">Nucleus</keyword>
<evidence type="ECO:0000256" key="6">
    <source>
        <dbReference type="ARBA" id="ARBA00023242"/>
    </source>
</evidence>
<dbReference type="PANTHER" id="PTHR46144">
    <property type="entry name" value="ZINC FINGER PROTEIN 385B-LIKE"/>
    <property type="match status" value="1"/>
</dbReference>
<evidence type="ECO:0000256" key="4">
    <source>
        <dbReference type="ARBA" id="ARBA00022771"/>
    </source>
</evidence>
<keyword evidence="5" id="KW-0862">Zinc</keyword>
<dbReference type="InterPro" id="IPR003604">
    <property type="entry name" value="Matrin/U1-like-C_Znf_C2H2"/>
</dbReference>
<comment type="caution">
    <text evidence="9">The sequence shown here is derived from an EMBL/GenBank/DDBJ whole genome shotgun (WGS) entry which is preliminary data.</text>
</comment>
<dbReference type="InterPro" id="IPR022755">
    <property type="entry name" value="Znf_C2H2_jaz"/>
</dbReference>
<dbReference type="Proteomes" id="UP000830375">
    <property type="component" value="Unassembled WGS sequence"/>
</dbReference>
<proteinExistence type="predicted"/>
<dbReference type="PROSITE" id="PS00028">
    <property type="entry name" value="ZINC_FINGER_C2H2_1"/>
    <property type="match status" value="1"/>
</dbReference>
<dbReference type="InterPro" id="IPR036236">
    <property type="entry name" value="Znf_C2H2_sf"/>
</dbReference>
<evidence type="ECO:0000256" key="1">
    <source>
        <dbReference type="ARBA" id="ARBA00004123"/>
    </source>
</evidence>
<dbReference type="Gene3D" id="3.30.160.60">
    <property type="entry name" value="Classic Zinc Finger"/>
    <property type="match status" value="2"/>
</dbReference>
<dbReference type="InterPro" id="IPR000690">
    <property type="entry name" value="Matrin/U1-C_Znf_C2H2"/>
</dbReference>
<protein>
    <submittedName>
        <fullName evidence="9">Zinc finger matrin-type protein 4</fullName>
    </submittedName>
</protein>
<evidence type="ECO:0000256" key="2">
    <source>
        <dbReference type="ARBA" id="ARBA00022723"/>
    </source>
</evidence>
<feature type="region of interest" description="Disordered" evidence="7">
    <location>
        <begin position="97"/>
        <end position="118"/>
    </location>
</feature>
<evidence type="ECO:0000256" key="7">
    <source>
        <dbReference type="SAM" id="MobiDB-lite"/>
    </source>
</evidence>
<keyword evidence="2" id="KW-0479">Metal-binding</keyword>
<evidence type="ECO:0000256" key="5">
    <source>
        <dbReference type="ARBA" id="ARBA00022833"/>
    </source>
</evidence>
<organism evidence="9 10">
    <name type="scientific">Labeo rohita</name>
    <name type="common">Indian major carp</name>
    <name type="synonym">Cyprinus rohita</name>
    <dbReference type="NCBI Taxonomy" id="84645"/>
    <lineage>
        <taxon>Eukaryota</taxon>
        <taxon>Metazoa</taxon>
        <taxon>Chordata</taxon>
        <taxon>Craniata</taxon>
        <taxon>Vertebrata</taxon>
        <taxon>Euteleostomi</taxon>
        <taxon>Actinopterygii</taxon>
        <taxon>Neopterygii</taxon>
        <taxon>Teleostei</taxon>
        <taxon>Ostariophysi</taxon>
        <taxon>Cypriniformes</taxon>
        <taxon>Cyprinidae</taxon>
        <taxon>Labeoninae</taxon>
        <taxon>Labeonini</taxon>
        <taxon>Labeo</taxon>
    </lineage>
</organism>
<feature type="domain" description="Matrin-type" evidence="8">
    <location>
        <begin position="123"/>
        <end position="153"/>
    </location>
</feature>
<dbReference type="Pfam" id="PF12874">
    <property type="entry name" value="zf-met"/>
    <property type="match status" value="1"/>
</dbReference>
<dbReference type="Pfam" id="PF12171">
    <property type="entry name" value="zf-C2H2_jaz"/>
    <property type="match status" value="1"/>
</dbReference>
<evidence type="ECO:0000259" key="8">
    <source>
        <dbReference type="PROSITE" id="PS50171"/>
    </source>
</evidence>
<keyword evidence="10" id="KW-1185">Reference proteome</keyword>
<dbReference type="SUPFAM" id="SSF57667">
    <property type="entry name" value="beta-beta-alpha zinc fingers"/>
    <property type="match status" value="2"/>
</dbReference>
<keyword evidence="3" id="KW-0677">Repeat</keyword>
<dbReference type="InterPro" id="IPR013087">
    <property type="entry name" value="Znf_C2H2_type"/>
</dbReference>
<dbReference type="PANTHER" id="PTHR46144:SF3">
    <property type="entry name" value="ZINC FINGER MATRIN-TYPE PROTEIN 4"/>
    <property type="match status" value="1"/>
</dbReference>
<evidence type="ECO:0000256" key="3">
    <source>
        <dbReference type="ARBA" id="ARBA00022737"/>
    </source>
</evidence>
<dbReference type="SMART" id="SM00451">
    <property type="entry name" value="ZnF_U1"/>
    <property type="match status" value="2"/>
</dbReference>
<dbReference type="EMBL" id="JACTAM010000005">
    <property type="protein sequence ID" value="KAI2664734.1"/>
    <property type="molecule type" value="Genomic_DNA"/>
</dbReference>
<gene>
    <name evidence="9" type="ORF">H4Q32_003009</name>
</gene>
<dbReference type="InterPro" id="IPR051868">
    <property type="entry name" value="ZN346_ZMAT4"/>
</dbReference>
<evidence type="ECO:0000313" key="10">
    <source>
        <dbReference type="Proteomes" id="UP000830375"/>
    </source>
</evidence>
<dbReference type="PROSITE" id="PS50171">
    <property type="entry name" value="ZF_MATRIN"/>
    <property type="match status" value="1"/>
</dbReference>
<name>A0ABQ8MPG2_LABRO</name>
<accession>A0ABQ8MPG2</accession>
<evidence type="ECO:0000313" key="9">
    <source>
        <dbReference type="EMBL" id="KAI2664734.1"/>
    </source>
</evidence>
<sequence>MINLSDVLQGSEEGDVDKNKCCTLCNMSFTSAVVAQSHYQGKIHAKRLKLLLGEQPAITAKDDCVWLEEQGRLLEEPDTRSITLHISAHRLLAYREVPPSPVKTPSSETSPVSSTRQHRDSDRYCQLCNAWFNNPGMAQQHYDGKKHKKNAARADLLEQLGKTLDMGEMKGRPGPKWTIFHTHFLFTGLRREKWMGQTSLQFSPRLPVLTVCPASNDVANHPNGQSKRERESLAEREMLLENLLSNSSGWELLVAGSSFTLSVSTYNTCLCLSFKHQRGRQQSHFEDCNIMKYS</sequence>
<keyword evidence="4" id="KW-0863">Zinc-finger</keyword>
<reference evidence="9 10" key="1">
    <citation type="submission" date="2022-01" db="EMBL/GenBank/DDBJ databases">
        <title>A high-quality chromosome-level genome assembly of rohu carp, Labeo rohita.</title>
        <authorList>
            <person name="Arick M.A. II"/>
            <person name="Hsu C.-Y."/>
            <person name="Magbanua Z."/>
            <person name="Pechanova O."/>
            <person name="Grover C."/>
            <person name="Miller E."/>
            <person name="Thrash A."/>
            <person name="Ezzel L."/>
            <person name="Alam S."/>
            <person name="Benzie J."/>
            <person name="Hamilton M."/>
            <person name="Karsi A."/>
            <person name="Lawrence M.L."/>
            <person name="Peterson D.G."/>
        </authorList>
    </citation>
    <scope>NUCLEOTIDE SEQUENCE [LARGE SCALE GENOMIC DNA]</scope>
    <source>
        <strain evidence="10">BAU-BD-2019</strain>
        <tissue evidence="9">Blood</tissue>
    </source>
</reference>
<comment type="subcellular location">
    <subcellularLocation>
        <location evidence="1">Nucleus</location>
    </subcellularLocation>
</comment>
<dbReference type="SMART" id="SM00355">
    <property type="entry name" value="ZnF_C2H2"/>
    <property type="match status" value="2"/>
</dbReference>
<feature type="compositionally biased region" description="Low complexity" evidence="7">
    <location>
        <begin position="103"/>
        <end position="115"/>
    </location>
</feature>